<proteinExistence type="predicted"/>
<accession>A0A366IGG8</accession>
<name>A0A366IGG8_9MICO</name>
<evidence type="ECO:0000313" key="1">
    <source>
        <dbReference type="EMBL" id="RBP69342.1"/>
    </source>
</evidence>
<dbReference type="Pfam" id="PF09952">
    <property type="entry name" value="AbiEi_2"/>
    <property type="match status" value="1"/>
</dbReference>
<dbReference type="EMBL" id="QNSB01000013">
    <property type="protein sequence ID" value="RBP69342.1"/>
    <property type="molecule type" value="Genomic_DNA"/>
</dbReference>
<dbReference type="Proteomes" id="UP000253509">
    <property type="component" value="Unassembled WGS sequence"/>
</dbReference>
<reference evidence="1 2" key="1">
    <citation type="submission" date="2018-06" db="EMBL/GenBank/DDBJ databases">
        <title>Freshwater and sediment microbial communities from various areas in North America, analyzing microbe dynamics in response to fracking.</title>
        <authorList>
            <person name="Lamendella R."/>
        </authorList>
    </citation>
    <scope>NUCLEOTIDE SEQUENCE [LARGE SCALE GENOMIC DNA]</scope>
    <source>
        <strain evidence="1 2">3b_TX</strain>
    </source>
</reference>
<sequence>MFKYPERMANVEHANNAVRAVINQALSRLADLNVRAEWTDGDNIYGHAVSGTLTVDTGDSRFDFPAITSPKISPADLSLLPHDPQTILLTDRVTPARAQELHQRGWGGYADSAGNASLRSDGLVIEMTGKRGPEANRPASSAAPFTKTGLPVTFTLLVAHDFYGHTPSQRSLAMSSGASVGTVNRVIRALRERVPPILDEEGNEFLRLSALEDEWISAYSAMQPSAWPEERFTSDVWKNPSDVLDAVLPPGALLGSEIAAARLGAPIRPASALIHFDGDAHQWKALTRQGRLRRAEDGWIRIRPALWKTLPVPPKNGTAPKLLIRADLLLENDPRLDEIRTQYFGADR</sequence>
<keyword evidence="2" id="KW-1185">Reference proteome</keyword>
<comment type="caution">
    <text evidence="1">The sequence shown here is derived from an EMBL/GenBank/DDBJ whole genome shotgun (WGS) entry which is preliminary data.</text>
</comment>
<organism evidence="1 2">
    <name type="scientific">Brevibacterium celere</name>
    <dbReference type="NCBI Taxonomy" id="225845"/>
    <lineage>
        <taxon>Bacteria</taxon>
        <taxon>Bacillati</taxon>
        <taxon>Actinomycetota</taxon>
        <taxon>Actinomycetes</taxon>
        <taxon>Micrococcales</taxon>
        <taxon>Brevibacteriaceae</taxon>
        <taxon>Brevibacterium</taxon>
    </lineage>
</organism>
<protein>
    <submittedName>
        <fullName evidence="1">Uncharacterized protein</fullName>
    </submittedName>
</protein>
<dbReference type="InterPro" id="IPR019238">
    <property type="entry name" value="AbiEi_2"/>
</dbReference>
<evidence type="ECO:0000313" key="2">
    <source>
        <dbReference type="Proteomes" id="UP000253509"/>
    </source>
</evidence>
<dbReference type="AlphaFoldDB" id="A0A366IGG8"/>
<gene>
    <name evidence="1" type="ORF">DFO65_11340</name>
</gene>